<dbReference type="PANTHER" id="PTHR30336:SF4">
    <property type="entry name" value="ENVELOPE BIOGENESIS FACTOR ELYC"/>
    <property type="match status" value="1"/>
</dbReference>
<dbReference type="RefSeq" id="WP_062686360.1">
    <property type="nucleotide sequence ID" value="NZ_KQ758629.1"/>
</dbReference>
<evidence type="ECO:0000313" key="4">
    <source>
        <dbReference type="Proteomes" id="UP000053681"/>
    </source>
</evidence>
<dbReference type="AlphaFoldDB" id="A0A0V8JQA7"/>
<dbReference type="InterPro" id="IPR014729">
    <property type="entry name" value="Rossmann-like_a/b/a_fold"/>
</dbReference>
<dbReference type="GO" id="GO:0005886">
    <property type="term" value="C:plasma membrane"/>
    <property type="evidence" value="ECO:0007669"/>
    <property type="project" value="TreeGrafter"/>
</dbReference>
<proteinExistence type="predicted"/>
<feature type="transmembrane region" description="Helical" evidence="1">
    <location>
        <begin position="5"/>
        <end position="25"/>
    </location>
</feature>
<name>A0A0V8JQA7_9BACI</name>
<organism evidence="3 4">
    <name type="scientific">Priestia veravalensis</name>
    <dbReference type="NCBI Taxonomy" id="1414648"/>
    <lineage>
        <taxon>Bacteria</taxon>
        <taxon>Bacillati</taxon>
        <taxon>Bacillota</taxon>
        <taxon>Bacilli</taxon>
        <taxon>Bacillales</taxon>
        <taxon>Bacillaceae</taxon>
        <taxon>Priestia</taxon>
    </lineage>
</organism>
<dbReference type="InterPro" id="IPR003848">
    <property type="entry name" value="DUF218"/>
</dbReference>
<dbReference type="Pfam" id="PF02698">
    <property type="entry name" value="DUF218"/>
    <property type="match status" value="1"/>
</dbReference>
<reference evidence="3 4" key="1">
    <citation type="submission" date="2015-11" db="EMBL/GenBank/DDBJ databases">
        <title>Bacillus caseinolyticus sp nov.</title>
        <authorList>
            <person name="Dastager S.G."/>
            <person name="Mawlankar R."/>
        </authorList>
    </citation>
    <scope>NUCLEOTIDE SEQUENCE [LARGE SCALE GENOMIC DNA]</scope>
    <source>
        <strain evidence="3 4">SGD-V-76</strain>
    </source>
</reference>
<protein>
    <recommendedName>
        <fullName evidence="2">DUF218 domain-containing protein</fullName>
    </recommendedName>
</protein>
<keyword evidence="1" id="KW-0472">Membrane</keyword>
<dbReference type="InterPro" id="IPR051599">
    <property type="entry name" value="Cell_Envelope_Assoc"/>
</dbReference>
<dbReference type="Proteomes" id="UP000053681">
    <property type="component" value="Unassembled WGS sequence"/>
</dbReference>
<dbReference type="GO" id="GO:0043164">
    <property type="term" value="P:Gram-negative-bacterium-type cell wall biogenesis"/>
    <property type="evidence" value="ECO:0007669"/>
    <property type="project" value="TreeGrafter"/>
</dbReference>
<comment type="caution">
    <text evidence="3">The sequence shown here is derived from an EMBL/GenBank/DDBJ whole genome shotgun (WGS) entry which is preliminary data.</text>
</comment>
<evidence type="ECO:0000256" key="1">
    <source>
        <dbReference type="SAM" id="Phobius"/>
    </source>
</evidence>
<dbReference type="PANTHER" id="PTHR30336">
    <property type="entry name" value="INNER MEMBRANE PROTEIN, PROBABLE PERMEASE"/>
    <property type="match status" value="1"/>
</dbReference>
<dbReference type="Gene3D" id="3.40.50.620">
    <property type="entry name" value="HUPs"/>
    <property type="match status" value="1"/>
</dbReference>
<sequence>MKRKFIYVLTSLLIGYVLFASYHIYSAASSPPPKNADYIMILGAKVNGKELSLSLRERMITALRYLEDNPSTIAIVSGGQGDDEDISEAEAMSTFLVNHGVDSARIIQENQSTSTYENFLYTKKLIDINDKHIVLVSNQFHLYRASLIAKRQGYNVYPLGAETPNVVKLQSYGREYAAIIKTWLFDRE</sequence>
<keyword evidence="1" id="KW-0812">Transmembrane</keyword>
<accession>A0A0V8JQA7</accession>
<feature type="domain" description="DUF218" evidence="2">
    <location>
        <begin position="37"/>
        <end position="165"/>
    </location>
</feature>
<evidence type="ECO:0000259" key="2">
    <source>
        <dbReference type="Pfam" id="PF02698"/>
    </source>
</evidence>
<gene>
    <name evidence="3" type="ORF">AS180_02945</name>
</gene>
<keyword evidence="1" id="KW-1133">Transmembrane helix</keyword>
<dbReference type="GO" id="GO:0000270">
    <property type="term" value="P:peptidoglycan metabolic process"/>
    <property type="evidence" value="ECO:0007669"/>
    <property type="project" value="TreeGrafter"/>
</dbReference>
<keyword evidence="4" id="KW-1185">Reference proteome</keyword>
<dbReference type="EMBL" id="LNQP01000007">
    <property type="protein sequence ID" value="KSU89262.1"/>
    <property type="molecule type" value="Genomic_DNA"/>
</dbReference>
<evidence type="ECO:0000313" key="3">
    <source>
        <dbReference type="EMBL" id="KSU89262.1"/>
    </source>
</evidence>
<dbReference type="CDD" id="cd06259">
    <property type="entry name" value="YdcF-like"/>
    <property type="match status" value="1"/>
</dbReference>